<evidence type="ECO:0000256" key="4">
    <source>
        <dbReference type="ARBA" id="ARBA00022989"/>
    </source>
</evidence>
<evidence type="ECO:0000256" key="2">
    <source>
        <dbReference type="ARBA" id="ARBA00005982"/>
    </source>
</evidence>
<dbReference type="Pfam" id="PF00854">
    <property type="entry name" value="PTR2"/>
    <property type="match status" value="1"/>
</dbReference>
<keyword evidence="4 7" id="KW-1133">Transmembrane helix</keyword>
<reference evidence="8" key="1">
    <citation type="submission" date="2022-12" db="EMBL/GenBank/DDBJ databases">
        <title>Draft genome assemblies for two species of Escallonia (Escalloniales).</title>
        <authorList>
            <person name="Chanderbali A."/>
            <person name="Dervinis C."/>
            <person name="Anghel I."/>
            <person name="Soltis D."/>
            <person name="Soltis P."/>
            <person name="Zapata F."/>
        </authorList>
    </citation>
    <scope>NUCLEOTIDE SEQUENCE</scope>
    <source>
        <strain evidence="8">UCBG64.0493</strain>
        <tissue evidence="8">Leaf</tissue>
    </source>
</reference>
<evidence type="ECO:0000256" key="6">
    <source>
        <dbReference type="ARBA" id="ARBA00044504"/>
    </source>
</evidence>
<proteinExistence type="inferred from homology"/>
<dbReference type="InterPro" id="IPR036259">
    <property type="entry name" value="MFS_trans_sf"/>
</dbReference>
<dbReference type="Proteomes" id="UP001188597">
    <property type="component" value="Unassembled WGS sequence"/>
</dbReference>
<dbReference type="EMBL" id="JAVXUP010000123">
    <property type="protein sequence ID" value="KAK3037418.1"/>
    <property type="molecule type" value="Genomic_DNA"/>
</dbReference>
<name>A0AA88X5T1_9ASTE</name>
<dbReference type="Gene3D" id="1.20.1250.20">
    <property type="entry name" value="MFS general substrate transporter like domains"/>
    <property type="match status" value="1"/>
</dbReference>
<comment type="caution">
    <text evidence="8">The sequence shown here is derived from an EMBL/GenBank/DDBJ whole genome shotgun (WGS) entry which is preliminary data.</text>
</comment>
<keyword evidence="3 7" id="KW-0812">Transmembrane</keyword>
<comment type="similarity">
    <text evidence="2">Belongs to the major facilitator superfamily. Proton-dependent oligopeptide transporter (POT/PTR) (TC 2.A.17) family.</text>
</comment>
<protein>
    <submittedName>
        <fullName evidence="8">Uncharacterized protein</fullName>
    </submittedName>
</protein>
<evidence type="ECO:0000256" key="7">
    <source>
        <dbReference type="SAM" id="Phobius"/>
    </source>
</evidence>
<dbReference type="GO" id="GO:0016020">
    <property type="term" value="C:membrane"/>
    <property type="evidence" value="ECO:0007669"/>
    <property type="project" value="UniProtKB-SubCell"/>
</dbReference>
<accession>A0AA88X5T1</accession>
<evidence type="ECO:0000256" key="5">
    <source>
        <dbReference type="ARBA" id="ARBA00023136"/>
    </source>
</evidence>
<evidence type="ECO:0000313" key="9">
    <source>
        <dbReference type="Proteomes" id="UP001188597"/>
    </source>
</evidence>
<evidence type="ECO:0000313" key="8">
    <source>
        <dbReference type="EMBL" id="KAK3037418.1"/>
    </source>
</evidence>
<dbReference type="GO" id="GO:0022857">
    <property type="term" value="F:transmembrane transporter activity"/>
    <property type="evidence" value="ECO:0007669"/>
    <property type="project" value="InterPro"/>
</dbReference>
<comment type="similarity">
    <text evidence="6">Belongs to the major facilitator superfamily. Phosphate:H(+) symporter (TC 2.A.1.9) family.</text>
</comment>
<dbReference type="InterPro" id="IPR000109">
    <property type="entry name" value="POT_fam"/>
</dbReference>
<sequence length="211" mass="23799">MTECEIYTKDGTVGIDKKSVLKKKAGNWKACRFILRTECCESLSFGLDTDERGLELGIQSSNGYNGICAPVFFLHWAFVSATQSWRKFLHTNSSSLVAFVPKSDDNTMDQHLRSKFKNLAVSFFPFDTYNVIFLAPVCDRMIVRLAKRFTSHQGGFTKLQQMGIGLMTSTFAMISVGMLELVQLKTVRRNNYFNMQKIPMTVLTTGALSEV</sequence>
<dbReference type="AlphaFoldDB" id="A0AA88X5T1"/>
<organism evidence="8 9">
    <name type="scientific">Escallonia herrerae</name>
    <dbReference type="NCBI Taxonomy" id="1293975"/>
    <lineage>
        <taxon>Eukaryota</taxon>
        <taxon>Viridiplantae</taxon>
        <taxon>Streptophyta</taxon>
        <taxon>Embryophyta</taxon>
        <taxon>Tracheophyta</taxon>
        <taxon>Spermatophyta</taxon>
        <taxon>Magnoliopsida</taxon>
        <taxon>eudicotyledons</taxon>
        <taxon>Gunneridae</taxon>
        <taxon>Pentapetalae</taxon>
        <taxon>asterids</taxon>
        <taxon>campanulids</taxon>
        <taxon>Escalloniales</taxon>
        <taxon>Escalloniaceae</taxon>
        <taxon>Escallonia</taxon>
    </lineage>
</organism>
<comment type="subcellular location">
    <subcellularLocation>
        <location evidence="1">Membrane</location>
        <topology evidence="1">Multi-pass membrane protein</topology>
    </subcellularLocation>
</comment>
<feature type="transmembrane region" description="Helical" evidence="7">
    <location>
        <begin position="162"/>
        <end position="182"/>
    </location>
</feature>
<gene>
    <name evidence="8" type="ORF">RJ639_030180</name>
</gene>
<keyword evidence="5 7" id="KW-0472">Membrane</keyword>
<dbReference type="PANTHER" id="PTHR11654">
    <property type="entry name" value="OLIGOPEPTIDE TRANSPORTER-RELATED"/>
    <property type="match status" value="1"/>
</dbReference>
<evidence type="ECO:0000256" key="1">
    <source>
        <dbReference type="ARBA" id="ARBA00004141"/>
    </source>
</evidence>
<keyword evidence="9" id="KW-1185">Reference proteome</keyword>
<evidence type="ECO:0000256" key="3">
    <source>
        <dbReference type="ARBA" id="ARBA00022692"/>
    </source>
</evidence>